<dbReference type="Pfam" id="PF01507">
    <property type="entry name" value="PAPS_reduct"/>
    <property type="match status" value="1"/>
</dbReference>
<accession>A0ABR6J0W9</accession>
<dbReference type="PANTHER" id="PTHR43196">
    <property type="entry name" value="SULFATE ADENYLYLTRANSFERASE SUBUNIT 2"/>
    <property type="match status" value="1"/>
</dbReference>
<sequence>MEHEDFDTVAQRNAGGLAGGPLAASDEILQRVHAMNTRPTARAIGSLKPVSITHLDRLEPEAIHILREDVATFKKSSMLYSVGKGSSVMLHLAMKAFYPSNPLFPYLHVDT</sequence>
<dbReference type="InterPro" id="IPR002500">
    <property type="entry name" value="PAPS_reduct_dom"/>
</dbReference>
<comment type="caution">
    <text evidence="3">The sequence shown here is derived from an EMBL/GenBank/DDBJ whole genome shotgun (WGS) entry which is preliminary data.</text>
</comment>
<dbReference type="InterPro" id="IPR014729">
    <property type="entry name" value="Rossmann-like_a/b/a_fold"/>
</dbReference>
<feature type="domain" description="Phosphoadenosine phosphosulphate reductase" evidence="2">
    <location>
        <begin position="77"/>
        <end position="111"/>
    </location>
</feature>
<dbReference type="EMBL" id="JACIFX010000037">
    <property type="protein sequence ID" value="MBB4233314.1"/>
    <property type="molecule type" value="Genomic_DNA"/>
</dbReference>
<evidence type="ECO:0000259" key="2">
    <source>
        <dbReference type="Pfam" id="PF01507"/>
    </source>
</evidence>
<evidence type="ECO:0000313" key="4">
    <source>
        <dbReference type="Proteomes" id="UP000551353"/>
    </source>
</evidence>
<evidence type="ECO:0000256" key="1">
    <source>
        <dbReference type="SAM" id="MobiDB-lite"/>
    </source>
</evidence>
<dbReference type="Proteomes" id="UP000551353">
    <property type="component" value="Unassembled WGS sequence"/>
</dbReference>
<dbReference type="Gene3D" id="3.40.50.620">
    <property type="entry name" value="HUPs"/>
    <property type="match status" value="1"/>
</dbReference>
<keyword evidence="3" id="KW-0548">Nucleotidyltransferase</keyword>
<dbReference type="InterPro" id="IPR050128">
    <property type="entry name" value="Sulfate_adenylyltrnsfr_sub2"/>
</dbReference>
<feature type="region of interest" description="Disordered" evidence="1">
    <location>
        <begin position="1"/>
        <end position="21"/>
    </location>
</feature>
<evidence type="ECO:0000313" key="3">
    <source>
        <dbReference type="EMBL" id="MBB4233314.1"/>
    </source>
</evidence>
<proteinExistence type="predicted"/>
<dbReference type="EC" id="2.7.7.4" evidence="3"/>
<keyword evidence="4" id="KW-1185">Reference proteome</keyword>
<protein>
    <submittedName>
        <fullName evidence="3">Sulfate adenylyltransferase subunit 2</fullName>
        <ecNumber evidence="3">2.7.7.4</ecNumber>
    </submittedName>
</protein>
<dbReference type="SUPFAM" id="SSF52402">
    <property type="entry name" value="Adenine nucleotide alpha hydrolases-like"/>
    <property type="match status" value="1"/>
</dbReference>
<name>A0ABR6J0W9_9HYPH</name>
<dbReference type="GO" id="GO:0004781">
    <property type="term" value="F:sulfate adenylyltransferase (ATP) activity"/>
    <property type="evidence" value="ECO:0007669"/>
    <property type="project" value="UniProtKB-EC"/>
</dbReference>
<reference evidence="3 4" key="1">
    <citation type="submission" date="2020-08" db="EMBL/GenBank/DDBJ databases">
        <title>Genomic Encyclopedia of Type Strains, Phase IV (KMG-V): Genome sequencing to study the core and pangenomes of soil and plant-associated prokaryotes.</title>
        <authorList>
            <person name="Whitman W."/>
        </authorList>
    </citation>
    <scope>NUCLEOTIDE SEQUENCE [LARGE SCALE GENOMIC DNA]</scope>
    <source>
        <strain evidence="3 4">SEMIA 4087</strain>
    </source>
</reference>
<gene>
    <name evidence="3" type="ORF">GGD56_007220</name>
</gene>
<dbReference type="PANTHER" id="PTHR43196:SF1">
    <property type="entry name" value="SULFATE ADENYLYLTRANSFERASE SUBUNIT 2"/>
    <property type="match status" value="1"/>
</dbReference>
<keyword evidence="3" id="KW-0808">Transferase</keyword>
<organism evidence="3 4">
    <name type="scientific">Rhizobium mongolense</name>
    <dbReference type="NCBI Taxonomy" id="57676"/>
    <lineage>
        <taxon>Bacteria</taxon>
        <taxon>Pseudomonadati</taxon>
        <taxon>Pseudomonadota</taxon>
        <taxon>Alphaproteobacteria</taxon>
        <taxon>Hyphomicrobiales</taxon>
        <taxon>Rhizobiaceae</taxon>
        <taxon>Rhizobium/Agrobacterium group</taxon>
        <taxon>Rhizobium</taxon>
    </lineage>
</organism>